<sequence length="111" mass="12352">MAITGHKSESSVRIYSHPSEQQKKDCLSAIINSSINNIETNSDSQNRTPLLNIQTNSITQTRPGIYGPGNPHPNAFKKNPTLGGRQPLKRKKQNSQIINNYYITASTVIFK</sequence>
<gene>
    <name evidence="1" type="ORF">C2G38_2206642</name>
</gene>
<name>A0A397UIX7_9GLOM</name>
<dbReference type="AlphaFoldDB" id="A0A397UIX7"/>
<evidence type="ECO:0000313" key="1">
    <source>
        <dbReference type="EMBL" id="RIB10242.1"/>
    </source>
</evidence>
<dbReference type="EMBL" id="QKWP01001273">
    <property type="protein sequence ID" value="RIB10242.1"/>
    <property type="molecule type" value="Genomic_DNA"/>
</dbReference>
<evidence type="ECO:0000313" key="2">
    <source>
        <dbReference type="Proteomes" id="UP000266673"/>
    </source>
</evidence>
<proteinExistence type="predicted"/>
<organism evidence="1 2">
    <name type="scientific">Gigaspora rosea</name>
    <dbReference type="NCBI Taxonomy" id="44941"/>
    <lineage>
        <taxon>Eukaryota</taxon>
        <taxon>Fungi</taxon>
        <taxon>Fungi incertae sedis</taxon>
        <taxon>Mucoromycota</taxon>
        <taxon>Glomeromycotina</taxon>
        <taxon>Glomeromycetes</taxon>
        <taxon>Diversisporales</taxon>
        <taxon>Gigasporaceae</taxon>
        <taxon>Gigaspora</taxon>
    </lineage>
</organism>
<reference evidence="1 2" key="1">
    <citation type="submission" date="2018-06" db="EMBL/GenBank/DDBJ databases">
        <title>Comparative genomics reveals the genomic features of Rhizophagus irregularis, R. cerebriforme, R. diaphanum and Gigaspora rosea, and their symbiotic lifestyle signature.</title>
        <authorList>
            <person name="Morin E."/>
            <person name="San Clemente H."/>
            <person name="Chen E.C.H."/>
            <person name="De La Providencia I."/>
            <person name="Hainaut M."/>
            <person name="Kuo A."/>
            <person name="Kohler A."/>
            <person name="Murat C."/>
            <person name="Tang N."/>
            <person name="Roy S."/>
            <person name="Loubradou J."/>
            <person name="Henrissat B."/>
            <person name="Grigoriev I.V."/>
            <person name="Corradi N."/>
            <person name="Roux C."/>
            <person name="Martin F.M."/>
        </authorList>
    </citation>
    <scope>NUCLEOTIDE SEQUENCE [LARGE SCALE GENOMIC DNA]</scope>
    <source>
        <strain evidence="1 2">DAOM 194757</strain>
    </source>
</reference>
<protein>
    <submittedName>
        <fullName evidence="1">Uncharacterized protein</fullName>
    </submittedName>
</protein>
<keyword evidence="2" id="KW-1185">Reference proteome</keyword>
<accession>A0A397UIX7</accession>
<dbReference type="Proteomes" id="UP000266673">
    <property type="component" value="Unassembled WGS sequence"/>
</dbReference>
<dbReference type="OrthoDB" id="2437509at2759"/>
<comment type="caution">
    <text evidence="1">The sequence shown here is derived from an EMBL/GenBank/DDBJ whole genome shotgun (WGS) entry which is preliminary data.</text>
</comment>